<evidence type="ECO:0000256" key="1">
    <source>
        <dbReference type="SAM" id="MobiDB-lite"/>
    </source>
</evidence>
<reference evidence="2 3" key="2">
    <citation type="submission" date="2020-05" db="EMBL/GenBank/DDBJ databases">
        <authorList>
            <person name="Khan S.A."/>
            <person name="Jeon C.O."/>
            <person name="Chun B.H."/>
        </authorList>
    </citation>
    <scope>NUCLEOTIDE SEQUENCE [LARGE SCALE GENOMIC DNA]</scope>
    <source>
        <strain evidence="2 3">H242</strain>
    </source>
</reference>
<dbReference type="Proteomes" id="UP000500826">
    <property type="component" value="Chromosome"/>
</dbReference>
<proteinExistence type="predicted"/>
<reference evidence="2 3" key="1">
    <citation type="submission" date="2020-05" db="EMBL/GenBank/DDBJ databases">
        <title>Ramlibacter rhizophilus sp. nov., isolated from rhizosphere soil of national flower Mugunghwa from South Korea.</title>
        <authorList>
            <person name="Zheng-Fei Y."/>
            <person name="Huan T."/>
        </authorList>
    </citation>
    <scope>NUCLEOTIDE SEQUENCE [LARGE SCALE GENOMIC DNA]</scope>
    <source>
        <strain evidence="2 3">H242</strain>
    </source>
</reference>
<feature type="region of interest" description="Disordered" evidence="1">
    <location>
        <begin position="46"/>
        <end position="75"/>
    </location>
</feature>
<evidence type="ECO:0000313" key="2">
    <source>
        <dbReference type="EMBL" id="QJW85331.1"/>
    </source>
</evidence>
<name>A0ABX6P5C0_9BURK</name>
<dbReference type="EMBL" id="CP053418">
    <property type="protein sequence ID" value="QJW85331.1"/>
    <property type="molecule type" value="Genomic_DNA"/>
</dbReference>
<organism evidence="2 3">
    <name type="scientific">Ramlibacter terrae</name>
    <dbReference type="NCBI Taxonomy" id="2732511"/>
    <lineage>
        <taxon>Bacteria</taxon>
        <taxon>Pseudomonadati</taxon>
        <taxon>Pseudomonadota</taxon>
        <taxon>Betaproteobacteria</taxon>
        <taxon>Burkholderiales</taxon>
        <taxon>Comamonadaceae</taxon>
        <taxon>Ramlibacter</taxon>
    </lineage>
</organism>
<keyword evidence="3" id="KW-1185">Reference proteome</keyword>
<sequence>MSQQLPPAALPEIGWVREQRLNHGPVERHEADGPALLFEHPHFQSAKDLASDERSQRLQLSGSKKLMGGRNRPLP</sequence>
<evidence type="ECO:0000313" key="3">
    <source>
        <dbReference type="Proteomes" id="UP000500826"/>
    </source>
</evidence>
<gene>
    <name evidence="2" type="ORF">HK414_23995</name>
</gene>
<accession>A0ABX6P5C0</accession>
<protein>
    <submittedName>
        <fullName evidence="2">Uncharacterized protein</fullName>
    </submittedName>
</protein>